<dbReference type="InterPro" id="IPR008971">
    <property type="entry name" value="HSP40/DnaJ_pept-bd"/>
</dbReference>
<dbReference type="Proteomes" id="UP000054107">
    <property type="component" value="Unassembled WGS sequence"/>
</dbReference>
<dbReference type="PRINTS" id="PR00625">
    <property type="entry name" value="JDOMAIN"/>
</dbReference>
<dbReference type="AlphaFoldDB" id="A0A0B7MZ53"/>
<proteinExistence type="predicted"/>
<dbReference type="PANTHER" id="PTHR24078">
    <property type="entry name" value="DNAJ HOMOLOG SUBFAMILY C MEMBER"/>
    <property type="match status" value="1"/>
</dbReference>
<dbReference type="Pfam" id="PF00226">
    <property type="entry name" value="DnaJ"/>
    <property type="match status" value="1"/>
</dbReference>
<feature type="region of interest" description="Disordered" evidence="2">
    <location>
        <begin position="132"/>
        <end position="194"/>
    </location>
</feature>
<evidence type="ECO:0000313" key="5">
    <source>
        <dbReference type="Proteomes" id="UP000054107"/>
    </source>
</evidence>
<keyword evidence="1" id="KW-0143">Chaperone</keyword>
<dbReference type="SUPFAM" id="SSF49493">
    <property type="entry name" value="HSP40/DnaJ peptide-binding domain"/>
    <property type="match status" value="2"/>
</dbReference>
<dbReference type="Gene3D" id="2.60.260.20">
    <property type="entry name" value="Urease metallochaperone UreE, N-terminal domain"/>
    <property type="match status" value="2"/>
</dbReference>
<feature type="domain" description="J" evidence="3">
    <location>
        <begin position="5"/>
        <end position="69"/>
    </location>
</feature>
<feature type="compositionally biased region" description="Low complexity" evidence="2">
    <location>
        <begin position="161"/>
        <end position="187"/>
    </location>
</feature>
<dbReference type="GO" id="GO:0005829">
    <property type="term" value="C:cytosol"/>
    <property type="evidence" value="ECO:0007669"/>
    <property type="project" value="TreeGrafter"/>
</dbReference>
<dbReference type="PROSITE" id="PS00636">
    <property type="entry name" value="DNAJ_1"/>
    <property type="match status" value="1"/>
</dbReference>
<dbReference type="CDD" id="cd06257">
    <property type="entry name" value="DnaJ"/>
    <property type="match status" value="1"/>
</dbReference>
<dbReference type="PANTHER" id="PTHR24078:SF553">
    <property type="entry name" value="DNAJ HOMOLOG SUBFAMILY B MEMBER 5"/>
    <property type="match status" value="1"/>
</dbReference>
<accession>A0A0B7MZ53</accession>
<organism evidence="4 5">
    <name type="scientific">Parasitella parasitica</name>
    <dbReference type="NCBI Taxonomy" id="35722"/>
    <lineage>
        <taxon>Eukaryota</taxon>
        <taxon>Fungi</taxon>
        <taxon>Fungi incertae sedis</taxon>
        <taxon>Mucoromycota</taxon>
        <taxon>Mucoromycotina</taxon>
        <taxon>Mucoromycetes</taxon>
        <taxon>Mucorales</taxon>
        <taxon>Mucorineae</taxon>
        <taxon>Mucoraceae</taxon>
        <taxon>Parasitella</taxon>
    </lineage>
</organism>
<dbReference type="InterPro" id="IPR002939">
    <property type="entry name" value="DnaJ_C"/>
</dbReference>
<dbReference type="GO" id="GO:0051087">
    <property type="term" value="F:protein-folding chaperone binding"/>
    <property type="evidence" value="ECO:0007669"/>
    <property type="project" value="TreeGrafter"/>
</dbReference>
<dbReference type="InterPro" id="IPR051339">
    <property type="entry name" value="DnaJ_subfamily_B"/>
</dbReference>
<evidence type="ECO:0000313" key="4">
    <source>
        <dbReference type="EMBL" id="CEP11316.1"/>
    </source>
</evidence>
<dbReference type="InterPro" id="IPR036869">
    <property type="entry name" value="J_dom_sf"/>
</dbReference>
<dbReference type="Gene3D" id="1.10.287.110">
    <property type="entry name" value="DnaJ domain"/>
    <property type="match status" value="1"/>
</dbReference>
<dbReference type="SMART" id="SM00271">
    <property type="entry name" value="DnaJ"/>
    <property type="match status" value="1"/>
</dbReference>
<evidence type="ECO:0000256" key="1">
    <source>
        <dbReference type="ARBA" id="ARBA00023186"/>
    </source>
</evidence>
<dbReference type="Pfam" id="PF01556">
    <property type="entry name" value="DnaJ_C"/>
    <property type="match status" value="1"/>
</dbReference>
<dbReference type="FunFam" id="2.60.260.20:FF:000013">
    <property type="entry name" value="DnaJ subfamily B member 11"/>
    <property type="match status" value="1"/>
</dbReference>
<dbReference type="PROSITE" id="PS50076">
    <property type="entry name" value="DNAJ_2"/>
    <property type="match status" value="1"/>
</dbReference>
<evidence type="ECO:0000259" key="3">
    <source>
        <dbReference type="PROSITE" id="PS50076"/>
    </source>
</evidence>
<dbReference type="GO" id="GO:0051082">
    <property type="term" value="F:unfolded protein binding"/>
    <property type="evidence" value="ECO:0007669"/>
    <property type="project" value="InterPro"/>
</dbReference>
<reference evidence="4 5" key="1">
    <citation type="submission" date="2014-09" db="EMBL/GenBank/DDBJ databases">
        <authorList>
            <person name="Ellenberger Sabrina"/>
        </authorList>
    </citation>
    <scope>NUCLEOTIDE SEQUENCE [LARGE SCALE GENOMIC DNA]</scope>
    <source>
        <strain evidence="4 5">CBS 412.66</strain>
    </source>
</reference>
<name>A0A0B7MZ53_9FUNG</name>
<dbReference type="CDD" id="cd10747">
    <property type="entry name" value="DnaJ_C"/>
    <property type="match status" value="1"/>
</dbReference>
<keyword evidence="5" id="KW-1185">Reference proteome</keyword>
<gene>
    <name evidence="4" type="primary">PARPA_05141.1 scaffold 16505</name>
</gene>
<sequence>MSNSNYYEILGVSKNASETEIKSAYRKKALKYHPDRNKDQSAKQQFQKLGEAFEILSDKNKRKQYDIQSAADGKRSFSSTFVNPDDAFGDFFSNTYFPTNGVHHNSENLFSRFFSTSTTYGSNIRDEDFSDLFRNHSHQPPSPPYTTRKKKWKSTADQPNEHNPYYSSSNNNYTASNNDKSTSNTSSPVQEKPPYVKQPLFVSLEDLYNGATKKLKVTRTLSNQITGKILTVNIKPGLKSGTLIAFPGEGDALLSGKLQDLLFEIEEKPNGTFTRKGDNLQTTVQLSLKEALTGFHKTLPRLDGQTMINLEAQNRVIQTGQEEILIGEGMPNEETGERGDLIVKFEVVFPESLTPEQIQGLKNIL</sequence>
<dbReference type="SUPFAM" id="SSF46565">
    <property type="entry name" value="Chaperone J-domain"/>
    <property type="match status" value="1"/>
</dbReference>
<dbReference type="STRING" id="35722.A0A0B7MZ53"/>
<evidence type="ECO:0000256" key="2">
    <source>
        <dbReference type="SAM" id="MobiDB-lite"/>
    </source>
</evidence>
<dbReference type="EMBL" id="LN726018">
    <property type="protein sequence ID" value="CEP11316.1"/>
    <property type="molecule type" value="Genomic_DNA"/>
</dbReference>
<dbReference type="InterPro" id="IPR001623">
    <property type="entry name" value="DnaJ_domain"/>
</dbReference>
<dbReference type="InterPro" id="IPR018253">
    <property type="entry name" value="DnaJ_domain_CS"/>
</dbReference>
<dbReference type="GO" id="GO:0006457">
    <property type="term" value="P:protein folding"/>
    <property type="evidence" value="ECO:0007669"/>
    <property type="project" value="InterPro"/>
</dbReference>
<protein>
    <recommendedName>
        <fullName evidence="3">J domain-containing protein</fullName>
    </recommendedName>
</protein>
<dbReference type="OrthoDB" id="10250354at2759"/>